<accession>A0A3B0WA96</accession>
<dbReference type="HAMAP" id="MF_00316">
    <property type="entry name" value="MobA"/>
    <property type="match status" value="1"/>
</dbReference>
<keyword evidence="6" id="KW-0342">GTP-binding</keyword>
<sequence length="189" mass="20718">MNLDCKKISCIILAGGEGKRVDGRDKGLIPYQGKTLIQHVLDSVAPQTDEIVISANRNITIYKSYGYKVISDSSTQYLGPLAGIAASLPHCKNNWALVVACDMPFLPENLVTTLAEGLSENTVCIAESNKQLQLAFLIHKKQLPSLSQSLQSKQLSLMRWVQSQKVSIAKNFKPLHFQNINHSGELIGG</sequence>
<evidence type="ECO:0000256" key="6">
    <source>
        <dbReference type="ARBA" id="ARBA00023134"/>
    </source>
</evidence>
<evidence type="ECO:0000313" key="9">
    <source>
        <dbReference type="EMBL" id="VAW52848.1"/>
    </source>
</evidence>
<keyword evidence="4" id="KW-0547">Nucleotide-binding</keyword>
<keyword evidence="9" id="KW-0548">Nucleotidyltransferase</keyword>
<evidence type="ECO:0000256" key="2">
    <source>
        <dbReference type="ARBA" id="ARBA00022679"/>
    </source>
</evidence>
<keyword evidence="2 9" id="KW-0808">Transferase</keyword>
<dbReference type="GO" id="GO:1902758">
    <property type="term" value="P:bis(molybdopterin guanine dinucleotide)molybdenum biosynthetic process"/>
    <property type="evidence" value="ECO:0007669"/>
    <property type="project" value="TreeGrafter"/>
</dbReference>
<dbReference type="GO" id="GO:0005525">
    <property type="term" value="F:GTP binding"/>
    <property type="evidence" value="ECO:0007669"/>
    <property type="project" value="UniProtKB-KW"/>
</dbReference>
<dbReference type="InterPro" id="IPR025877">
    <property type="entry name" value="MobA-like_NTP_Trfase"/>
</dbReference>
<dbReference type="InterPro" id="IPR013482">
    <property type="entry name" value="Molybde_CF_guanTrfase"/>
</dbReference>
<dbReference type="Pfam" id="PF12804">
    <property type="entry name" value="NTP_transf_3"/>
    <property type="match status" value="1"/>
</dbReference>
<reference evidence="9" key="1">
    <citation type="submission" date="2018-06" db="EMBL/GenBank/DDBJ databases">
        <authorList>
            <person name="Zhirakovskaya E."/>
        </authorList>
    </citation>
    <scope>NUCLEOTIDE SEQUENCE</scope>
</reference>
<evidence type="ECO:0000256" key="3">
    <source>
        <dbReference type="ARBA" id="ARBA00022723"/>
    </source>
</evidence>
<dbReference type="InterPro" id="IPR029044">
    <property type="entry name" value="Nucleotide-diphossugar_trans"/>
</dbReference>
<dbReference type="AlphaFoldDB" id="A0A3B0WA96"/>
<evidence type="ECO:0000256" key="5">
    <source>
        <dbReference type="ARBA" id="ARBA00022842"/>
    </source>
</evidence>
<dbReference type="EMBL" id="UOFD01000052">
    <property type="protein sequence ID" value="VAW52848.1"/>
    <property type="molecule type" value="Genomic_DNA"/>
</dbReference>
<proteinExistence type="inferred from homology"/>
<evidence type="ECO:0000256" key="4">
    <source>
        <dbReference type="ARBA" id="ARBA00022741"/>
    </source>
</evidence>
<dbReference type="GO" id="GO:0061603">
    <property type="term" value="F:molybdenum cofactor guanylyltransferase activity"/>
    <property type="evidence" value="ECO:0007669"/>
    <property type="project" value="UniProtKB-EC"/>
</dbReference>
<evidence type="ECO:0000259" key="8">
    <source>
        <dbReference type="Pfam" id="PF12804"/>
    </source>
</evidence>
<keyword evidence="5" id="KW-0460">Magnesium</keyword>
<protein>
    <submittedName>
        <fullName evidence="9">Molybdenum cofactor guanylyltransferase</fullName>
        <ecNumber evidence="9">2.7.7.77</ecNumber>
    </submittedName>
</protein>
<evidence type="ECO:0000256" key="7">
    <source>
        <dbReference type="ARBA" id="ARBA00023150"/>
    </source>
</evidence>
<dbReference type="SUPFAM" id="SSF53448">
    <property type="entry name" value="Nucleotide-diphospho-sugar transferases"/>
    <property type="match status" value="1"/>
</dbReference>
<keyword evidence="1" id="KW-0963">Cytoplasm</keyword>
<dbReference type="GO" id="GO:0046872">
    <property type="term" value="F:metal ion binding"/>
    <property type="evidence" value="ECO:0007669"/>
    <property type="project" value="UniProtKB-KW"/>
</dbReference>
<dbReference type="Gene3D" id="3.90.550.10">
    <property type="entry name" value="Spore Coat Polysaccharide Biosynthesis Protein SpsA, Chain A"/>
    <property type="match status" value="1"/>
</dbReference>
<keyword evidence="3" id="KW-0479">Metal-binding</keyword>
<dbReference type="CDD" id="cd02503">
    <property type="entry name" value="MobA"/>
    <property type="match status" value="1"/>
</dbReference>
<dbReference type="EC" id="2.7.7.77" evidence="9"/>
<name>A0A3B0WA96_9ZZZZ</name>
<dbReference type="PANTHER" id="PTHR19136">
    <property type="entry name" value="MOLYBDENUM COFACTOR GUANYLYLTRANSFERASE"/>
    <property type="match status" value="1"/>
</dbReference>
<dbReference type="PANTHER" id="PTHR19136:SF81">
    <property type="entry name" value="MOLYBDENUM COFACTOR GUANYLYLTRANSFERASE"/>
    <property type="match status" value="1"/>
</dbReference>
<keyword evidence="7" id="KW-0501">Molybdenum cofactor biosynthesis</keyword>
<organism evidence="9">
    <name type="scientific">hydrothermal vent metagenome</name>
    <dbReference type="NCBI Taxonomy" id="652676"/>
    <lineage>
        <taxon>unclassified sequences</taxon>
        <taxon>metagenomes</taxon>
        <taxon>ecological metagenomes</taxon>
    </lineage>
</organism>
<gene>
    <name evidence="9" type="ORF">MNBD_GAMMA06-1134</name>
</gene>
<dbReference type="NCBIfam" id="TIGR02665">
    <property type="entry name" value="molyb_mobA"/>
    <property type="match status" value="1"/>
</dbReference>
<evidence type="ECO:0000256" key="1">
    <source>
        <dbReference type="ARBA" id="ARBA00022490"/>
    </source>
</evidence>
<feature type="domain" description="MobA-like NTP transferase" evidence="8">
    <location>
        <begin position="10"/>
        <end position="162"/>
    </location>
</feature>